<dbReference type="EMBL" id="JAGINP010000028">
    <property type="protein sequence ID" value="MBP2296194.1"/>
    <property type="molecule type" value="Genomic_DNA"/>
</dbReference>
<dbReference type="PANTHER" id="PTHR11895:SF76">
    <property type="entry name" value="INDOLEACETAMIDE HYDROLASE"/>
    <property type="match status" value="1"/>
</dbReference>
<dbReference type="PROSITE" id="PS00571">
    <property type="entry name" value="AMIDASES"/>
    <property type="match status" value="1"/>
</dbReference>
<evidence type="ECO:0000313" key="3">
    <source>
        <dbReference type="Proteomes" id="UP000781958"/>
    </source>
</evidence>
<dbReference type="Pfam" id="PF01425">
    <property type="entry name" value="Amidase"/>
    <property type="match status" value="1"/>
</dbReference>
<dbReference type="InterPro" id="IPR036928">
    <property type="entry name" value="AS_sf"/>
</dbReference>
<keyword evidence="2" id="KW-0378">Hydrolase</keyword>
<protein>
    <submittedName>
        <fullName evidence="2">Amidase</fullName>
        <ecNumber evidence="2">3.5.1.4</ecNumber>
    </submittedName>
</protein>
<accession>A0ABS4SVF4</accession>
<comment type="caution">
    <text evidence="2">The sequence shown here is derived from an EMBL/GenBank/DDBJ whole genome shotgun (WGS) entry which is preliminary data.</text>
</comment>
<reference evidence="2 3" key="1">
    <citation type="submission" date="2021-03" db="EMBL/GenBank/DDBJ databases">
        <title>Genomic Encyclopedia of Type Strains, Phase III (KMG-III): the genomes of soil and plant-associated and newly described type strains.</title>
        <authorList>
            <person name="Whitman W."/>
        </authorList>
    </citation>
    <scope>NUCLEOTIDE SEQUENCE [LARGE SCALE GENOMIC DNA]</scope>
    <source>
        <strain evidence="2 3">IMMIB AFH-6</strain>
    </source>
</reference>
<dbReference type="SUPFAM" id="SSF75304">
    <property type="entry name" value="Amidase signature (AS) enzymes"/>
    <property type="match status" value="1"/>
</dbReference>
<dbReference type="Gene3D" id="3.90.1300.10">
    <property type="entry name" value="Amidase signature (AS) domain"/>
    <property type="match status" value="1"/>
</dbReference>
<evidence type="ECO:0000313" key="2">
    <source>
        <dbReference type="EMBL" id="MBP2296194.1"/>
    </source>
</evidence>
<name>A0ABS4SVF4_9PROT</name>
<dbReference type="InterPro" id="IPR023631">
    <property type="entry name" value="Amidase_dom"/>
</dbReference>
<keyword evidence="3" id="KW-1185">Reference proteome</keyword>
<dbReference type="Proteomes" id="UP000781958">
    <property type="component" value="Unassembled WGS sequence"/>
</dbReference>
<feature type="domain" description="Amidase" evidence="1">
    <location>
        <begin position="29"/>
        <end position="453"/>
    </location>
</feature>
<dbReference type="RefSeq" id="WP_209771024.1">
    <property type="nucleotide sequence ID" value="NZ_JAGINP010000028.1"/>
</dbReference>
<dbReference type="PANTHER" id="PTHR11895">
    <property type="entry name" value="TRANSAMIDASE"/>
    <property type="match status" value="1"/>
</dbReference>
<dbReference type="InterPro" id="IPR020556">
    <property type="entry name" value="Amidase_CS"/>
</dbReference>
<sequence length="472" mass="49774">MTDSNDALTRLSAAEMAEGVRRRRFRARDLVAASLERIARLDSTLKSFITLAPEAALAAAEEADRRVEAGGPLGLLHGVPVGIKDLTPTAGLRTTYGSTLYADFVPDADDLSVARLKAAGAIVLGKTNTPEFGFGAITSNELCGPTANPHNVGMTSGGSSGGSAAAVAAGLVPLAQGTDFGGSVRTPASFCGVVGLRPTPGRIPSPGRALAWDGLATQGFLARTVEDAALALAVASGPAAQDPTSVPVPAWAMPDLDALDPKTLRVAWSTDLGSALIDLGLADVFEGVMRGLEGRFGAFTEANPDCRDASEAFETLRAAHIHHTYGATLEQDGDRLSPTVAWNIARGRNLTAADYLRAEAQRSALYRRFAAFFQTHDILMTLSASVLPFPNAQGDVTGINGFRLRTIIDYLAITYTVSLIGFPCLSIPCGWTADGLPIGLQLIAKPYGEDTLLRCARYLERELGFRHRWPAL</sequence>
<gene>
    <name evidence="2" type="ORF">J2851_006009</name>
</gene>
<dbReference type="EC" id="3.5.1.4" evidence="2"/>
<organism evidence="2 3">
    <name type="scientific">Azospirillum rugosum</name>
    <dbReference type="NCBI Taxonomy" id="416170"/>
    <lineage>
        <taxon>Bacteria</taxon>
        <taxon>Pseudomonadati</taxon>
        <taxon>Pseudomonadota</taxon>
        <taxon>Alphaproteobacteria</taxon>
        <taxon>Rhodospirillales</taxon>
        <taxon>Azospirillaceae</taxon>
        <taxon>Azospirillum</taxon>
    </lineage>
</organism>
<evidence type="ECO:0000259" key="1">
    <source>
        <dbReference type="Pfam" id="PF01425"/>
    </source>
</evidence>
<proteinExistence type="predicted"/>
<dbReference type="GO" id="GO:0004040">
    <property type="term" value="F:amidase activity"/>
    <property type="evidence" value="ECO:0007669"/>
    <property type="project" value="UniProtKB-EC"/>
</dbReference>
<dbReference type="InterPro" id="IPR000120">
    <property type="entry name" value="Amidase"/>
</dbReference>